<dbReference type="AlphaFoldDB" id="A0A0F0KRL6"/>
<feature type="compositionally biased region" description="Low complexity" evidence="2">
    <location>
        <begin position="64"/>
        <end position="79"/>
    </location>
</feature>
<accession>A0A0F0KRL6</accession>
<dbReference type="EMBL" id="JYIT01000080">
    <property type="protein sequence ID" value="KJL21871.1"/>
    <property type="molecule type" value="Genomic_DNA"/>
</dbReference>
<dbReference type="Proteomes" id="UP000033448">
    <property type="component" value="Unassembled WGS sequence"/>
</dbReference>
<evidence type="ECO:0000256" key="2">
    <source>
        <dbReference type="SAM" id="MobiDB-lite"/>
    </source>
</evidence>
<name>A0A0F0KRL6_9MICO</name>
<reference evidence="4 5" key="1">
    <citation type="submission" date="2015-02" db="EMBL/GenBank/DDBJ databases">
        <title>Draft genome sequences of ten Microbacterium spp. with emphasis on heavy metal contaminated environments.</title>
        <authorList>
            <person name="Corretto E."/>
        </authorList>
    </citation>
    <scope>NUCLEOTIDE SEQUENCE [LARGE SCALE GENOMIC DNA]</scope>
    <source>
        <strain evidence="4 5">DSM 23848</strain>
    </source>
</reference>
<evidence type="ECO:0000313" key="5">
    <source>
        <dbReference type="Proteomes" id="UP000033448"/>
    </source>
</evidence>
<dbReference type="SMART" id="SM01208">
    <property type="entry name" value="G5"/>
    <property type="match status" value="1"/>
</dbReference>
<keyword evidence="1" id="KW-0732">Signal</keyword>
<dbReference type="PATRIC" id="fig|582680.7.peg.2460"/>
<dbReference type="Pfam" id="PF07501">
    <property type="entry name" value="G5"/>
    <property type="match status" value="1"/>
</dbReference>
<sequence>MPIERMVTMMSPRTGAEVRLTAPRRTLSLSTLRRTPATIAVVAASLLVLAGCGGTAHDPAPETPHAFAAPASAGPSPKATTFETVEVSTSIPFERTTVDDPERDAGVTEIVTPGALGTKVSTYRVTRVDGVEAARTLVGETVTVAPVTEVTAHGTREPQAAAPAPFVAAEPAAQCDPNYADACVPIASDVDCAGGKGNGPAYVQGPVRVVGTDIYDLDRDGDGIGCDK</sequence>
<organism evidence="4 5">
    <name type="scientific">Microbacterium azadirachtae</name>
    <dbReference type="NCBI Taxonomy" id="582680"/>
    <lineage>
        <taxon>Bacteria</taxon>
        <taxon>Bacillati</taxon>
        <taxon>Actinomycetota</taxon>
        <taxon>Actinomycetes</taxon>
        <taxon>Micrococcales</taxon>
        <taxon>Microbacteriaceae</taxon>
        <taxon>Microbacterium</taxon>
    </lineage>
</organism>
<evidence type="ECO:0000259" key="3">
    <source>
        <dbReference type="PROSITE" id="PS51109"/>
    </source>
</evidence>
<proteinExistence type="predicted"/>
<dbReference type="PROSITE" id="PS51109">
    <property type="entry name" value="G5"/>
    <property type="match status" value="1"/>
</dbReference>
<comment type="caution">
    <text evidence="4">The sequence shown here is derived from an EMBL/GenBank/DDBJ whole genome shotgun (WGS) entry which is preliminary data.</text>
</comment>
<evidence type="ECO:0000256" key="1">
    <source>
        <dbReference type="ARBA" id="ARBA00022729"/>
    </source>
</evidence>
<protein>
    <submittedName>
        <fullName evidence="4">G5 domain protein</fullName>
    </submittedName>
</protein>
<dbReference type="InterPro" id="IPR011098">
    <property type="entry name" value="G5_dom"/>
</dbReference>
<evidence type="ECO:0000313" key="4">
    <source>
        <dbReference type="EMBL" id="KJL21871.1"/>
    </source>
</evidence>
<keyword evidence="5" id="KW-1185">Reference proteome</keyword>
<gene>
    <name evidence="4" type="ORF">RL72_02410</name>
</gene>
<feature type="domain" description="G5" evidence="3">
    <location>
        <begin position="76"/>
        <end position="157"/>
    </location>
</feature>
<dbReference type="Gene3D" id="2.20.230.10">
    <property type="entry name" value="Resuscitation-promoting factor rpfb"/>
    <property type="match status" value="1"/>
</dbReference>
<feature type="region of interest" description="Disordered" evidence="2">
    <location>
        <begin position="60"/>
        <end position="79"/>
    </location>
</feature>